<dbReference type="Proteomes" id="UP000299102">
    <property type="component" value="Unassembled WGS sequence"/>
</dbReference>
<evidence type="ECO:0000313" key="1">
    <source>
        <dbReference type="EMBL" id="GBP21447.1"/>
    </source>
</evidence>
<name>A0A4C1U5Q3_EUMVA</name>
<evidence type="ECO:0000313" key="2">
    <source>
        <dbReference type="Proteomes" id="UP000299102"/>
    </source>
</evidence>
<gene>
    <name evidence="1" type="ORF">EVAR_12048_1</name>
</gene>
<comment type="caution">
    <text evidence="1">The sequence shown here is derived from an EMBL/GenBank/DDBJ whole genome shotgun (WGS) entry which is preliminary data.</text>
</comment>
<sequence length="85" mass="9436">MQMDVAAVIERSGRDVRLVYLRELRADRTQWPLIPRADRRRLPAARGPIEDACPVSESAVGACVGISHSSRRVSRVASSKTTMVF</sequence>
<accession>A0A4C1U5Q3</accession>
<organism evidence="1 2">
    <name type="scientific">Eumeta variegata</name>
    <name type="common">Bagworm moth</name>
    <name type="synonym">Eumeta japonica</name>
    <dbReference type="NCBI Taxonomy" id="151549"/>
    <lineage>
        <taxon>Eukaryota</taxon>
        <taxon>Metazoa</taxon>
        <taxon>Ecdysozoa</taxon>
        <taxon>Arthropoda</taxon>
        <taxon>Hexapoda</taxon>
        <taxon>Insecta</taxon>
        <taxon>Pterygota</taxon>
        <taxon>Neoptera</taxon>
        <taxon>Endopterygota</taxon>
        <taxon>Lepidoptera</taxon>
        <taxon>Glossata</taxon>
        <taxon>Ditrysia</taxon>
        <taxon>Tineoidea</taxon>
        <taxon>Psychidae</taxon>
        <taxon>Oiketicinae</taxon>
        <taxon>Eumeta</taxon>
    </lineage>
</organism>
<proteinExistence type="predicted"/>
<dbReference type="AlphaFoldDB" id="A0A4C1U5Q3"/>
<keyword evidence="2" id="KW-1185">Reference proteome</keyword>
<reference evidence="1 2" key="1">
    <citation type="journal article" date="2019" name="Commun. Biol.">
        <title>The bagworm genome reveals a unique fibroin gene that provides high tensile strength.</title>
        <authorList>
            <person name="Kono N."/>
            <person name="Nakamura H."/>
            <person name="Ohtoshi R."/>
            <person name="Tomita M."/>
            <person name="Numata K."/>
            <person name="Arakawa K."/>
        </authorList>
    </citation>
    <scope>NUCLEOTIDE SEQUENCE [LARGE SCALE GENOMIC DNA]</scope>
</reference>
<dbReference type="EMBL" id="BGZK01000129">
    <property type="protein sequence ID" value="GBP21447.1"/>
    <property type="molecule type" value="Genomic_DNA"/>
</dbReference>
<protein>
    <submittedName>
        <fullName evidence="1">Uncharacterized protein</fullName>
    </submittedName>
</protein>